<protein>
    <submittedName>
        <fullName evidence="3">AT-hook motif nuclear-localized protein</fullName>
    </submittedName>
</protein>
<reference evidence="3" key="1">
    <citation type="submission" date="2016-11" db="UniProtKB">
        <authorList>
            <consortium name="WormBaseParasite"/>
        </authorList>
    </citation>
    <scope>IDENTIFICATION</scope>
</reference>
<feature type="region of interest" description="Disordered" evidence="1">
    <location>
        <begin position="143"/>
        <end position="238"/>
    </location>
</feature>
<dbReference type="Proteomes" id="UP000095280">
    <property type="component" value="Unplaced"/>
</dbReference>
<feature type="compositionally biased region" description="Low complexity" evidence="1">
    <location>
        <begin position="212"/>
        <end position="229"/>
    </location>
</feature>
<accession>A0A1I8F3K8</accession>
<feature type="region of interest" description="Disordered" evidence="1">
    <location>
        <begin position="79"/>
        <end position="127"/>
    </location>
</feature>
<sequence>MALVQQPMDFRFPWYQQAGSAQAPPESSAGTASQPQAQAQHQQQSADVEREFQAAMQFYSRGGGSGGALRLCQEPLVPYKPLASGSQSKSQKQQQQQQPATAVKSRRPSKDGAVQTDLSLPLPAWSPGPTPLTALLGASVDSKDGEGAVEELQRERQPRQPALRRSSSFVELTTRPTAGDSAGRPPPSPSIRRRGRRRRRFCGKEQPRRGVRPTSATPAAGARPAQRGPRLGGDERSITGLHCGEATCDSMMSWGRTPTKVYMGTSLWTAAFPSRAPVRQPQPRKASVFPEIRPARPGSAAGRIPDRLELVERAGSGPVASRGSPSGRPAQASGVAWRQHFDQALSLNWHFVCF</sequence>
<evidence type="ECO:0000313" key="3">
    <source>
        <dbReference type="WBParaSite" id="maker-unitig_18992-snap-gene-0.2-mRNA-1"/>
    </source>
</evidence>
<feature type="region of interest" description="Disordered" evidence="1">
    <location>
        <begin position="15"/>
        <end position="52"/>
    </location>
</feature>
<evidence type="ECO:0000256" key="1">
    <source>
        <dbReference type="SAM" id="MobiDB-lite"/>
    </source>
</evidence>
<dbReference type="WBParaSite" id="maker-unitig_18992-snap-gene-0.2-mRNA-1">
    <property type="protein sequence ID" value="maker-unitig_18992-snap-gene-0.2-mRNA-1"/>
    <property type="gene ID" value="maker-unitig_18992-snap-gene-0.2"/>
</dbReference>
<dbReference type="AlphaFoldDB" id="A0A1I8F3K8"/>
<evidence type="ECO:0000313" key="2">
    <source>
        <dbReference type="Proteomes" id="UP000095280"/>
    </source>
</evidence>
<keyword evidence="2" id="KW-1185">Reference proteome</keyword>
<feature type="compositionally biased region" description="Basic residues" evidence="1">
    <location>
        <begin position="191"/>
        <end position="201"/>
    </location>
</feature>
<organism evidence="2 3">
    <name type="scientific">Macrostomum lignano</name>
    <dbReference type="NCBI Taxonomy" id="282301"/>
    <lineage>
        <taxon>Eukaryota</taxon>
        <taxon>Metazoa</taxon>
        <taxon>Spiralia</taxon>
        <taxon>Lophotrochozoa</taxon>
        <taxon>Platyhelminthes</taxon>
        <taxon>Rhabditophora</taxon>
        <taxon>Macrostomorpha</taxon>
        <taxon>Macrostomida</taxon>
        <taxon>Macrostomidae</taxon>
        <taxon>Macrostomum</taxon>
    </lineage>
</organism>
<feature type="compositionally biased region" description="Low complexity" evidence="1">
    <location>
        <begin position="86"/>
        <end position="98"/>
    </location>
</feature>
<name>A0A1I8F3K8_9PLAT</name>
<feature type="compositionally biased region" description="Low complexity" evidence="1">
    <location>
        <begin position="32"/>
        <end position="46"/>
    </location>
</feature>
<feature type="compositionally biased region" description="Basic and acidic residues" evidence="1">
    <location>
        <begin position="143"/>
        <end position="158"/>
    </location>
</feature>
<proteinExistence type="predicted"/>
<feature type="compositionally biased region" description="Polar residues" evidence="1">
    <location>
        <begin position="165"/>
        <end position="176"/>
    </location>
</feature>